<dbReference type="Proteomes" id="UP000007752">
    <property type="component" value="Chromosome 12"/>
</dbReference>
<protein>
    <submittedName>
        <fullName evidence="3">Uncharacterized protein</fullName>
    </submittedName>
</protein>
<feature type="compositionally biased region" description="Low complexity" evidence="1">
    <location>
        <begin position="91"/>
        <end position="101"/>
    </location>
</feature>
<organism evidence="3">
    <name type="scientific">Oryza sativa subsp. japonica</name>
    <name type="common">Rice</name>
    <dbReference type="NCBI Taxonomy" id="39947"/>
    <lineage>
        <taxon>Eukaryota</taxon>
        <taxon>Viridiplantae</taxon>
        <taxon>Streptophyta</taxon>
        <taxon>Embryophyta</taxon>
        <taxon>Tracheophyta</taxon>
        <taxon>Spermatophyta</taxon>
        <taxon>Magnoliopsida</taxon>
        <taxon>Liliopsida</taxon>
        <taxon>Poales</taxon>
        <taxon>Poaceae</taxon>
        <taxon>BOP clade</taxon>
        <taxon>Oryzoideae</taxon>
        <taxon>Oryzeae</taxon>
        <taxon>Oryzinae</taxon>
        <taxon>Oryza</taxon>
        <taxon>Oryza sativa</taxon>
    </lineage>
</organism>
<dbReference type="AlphaFoldDB" id="A3CIK8"/>
<dbReference type="SUPFAM" id="SSF49870">
    <property type="entry name" value="Osmotin, thaumatin-like protein"/>
    <property type="match status" value="1"/>
</dbReference>
<dbReference type="EMBL" id="CM000149">
    <property type="protein sequence ID" value="EAZ20921.1"/>
    <property type="molecule type" value="Genomic_DNA"/>
</dbReference>
<gene>
    <name evidence="3" type="ORF">OsJ_36562</name>
</gene>
<name>A3CIK8_ORYSJ</name>
<feature type="region of interest" description="Disordered" evidence="1">
    <location>
        <begin position="87"/>
        <end position="151"/>
    </location>
</feature>
<dbReference type="InterPro" id="IPR037176">
    <property type="entry name" value="Osmotin/thaumatin-like_sf"/>
</dbReference>
<accession>A3CIK8</accession>
<evidence type="ECO:0000256" key="1">
    <source>
        <dbReference type="SAM" id="MobiDB-lite"/>
    </source>
</evidence>
<reference evidence="3" key="1">
    <citation type="journal article" date="2005" name="PLoS Biol.">
        <title>The genomes of Oryza sativa: a history of duplications.</title>
        <authorList>
            <person name="Yu J."/>
            <person name="Wang J."/>
            <person name="Lin W."/>
            <person name="Li S."/>
            <person name="Li H."/>
            <person name="Zhou J."/>
            <person name="Ni P."/>
            <person name="Dong W."/>
            <person name="Hu S."/>
            <person name="Zeng C."/>
            <person name="Zhang J."/>
            <person name="Zhang Y."/>
            <person name="Li R."/>
            <person name="Xu Z."/>
            <person name="Li S."/>
            <person name="Li X."/>
            <person name="Zheng H."/>
            <person name="Cong L."/>
            <person name="Lin L."/>
            <person name="Yin J."/>
            <person name="Geng J."/>
            <person name="Li G."/>
            <person name="Shi J."/>
            <person name="Liu J."/>
            <person name="Lv H."/>
            <person name="Li J."/>
            <person name="Wang J."/>
            <person name="Deng Y."/>
            <person name="Ran L."/>
            <person name="Shi X."/>
            <person name="Wang X."/>
            <person name="Wu Q."/>
            <person name="Li C."/>
            <person name="Ren X."/>
            <person name="Wang J."/>
            <person name="Wang X."/>
            <person name="Li D."/>
            <person name="Liu D."/>
            <person name="Zhang X."/>
            <person name="Ji Z."/>
            <person name="Zhao W."/>
            <person name="Sun Y."/>
            <person name="Zhang Z."/>
            <person name="Bao J."/>
            <person name="Han Y."/>
            <person name="Dong L."/>
            <person name="Ji J."/>
            <person name="Chen P."/>
            <person name="Wu S."/>
            <person name="Liu J."/>
            <person name="Xiao Y."/>
            <person name="Bu D."/>
            <person name="Tan J."/>
            <person name="Yang L."/>
            <person name="Ye C."/>
            <person name="Zhang J."/>
            <person name="Xu J."/>
            <person name="Zhou Y."/>
            <person name="Yu Y."/>
            <person name="Zhang B."/>
            <person name="Zhuang S."/>
            <person name="Wei H."/>
            <person name="Liu B."/>
            <person name="Lei M."/>
            <person name="Yu H."/>
            <person name="Li Y."/>
            <person name="Xu H."/>
            <person name="Wei S."/>
            <person name="He X."/>
            <person name="Fang L."/>
            <person name="Zhang Z."/>
            <person name="Zhang Y."/>
            <person name="Huang X."/>
            <person name="Su Z."/>
            <person name="Tong W."/>
            <person name="Li J."/>
            <person name="Tong Z."/>
            <person name="Li S."/>
            <person name="Ye J."/>
            <person name="Wang L."/>
            <person name="Fang L."/>
            <person name="Lei T."/>
            <person name="Chen C."/>
            <person name="Chen H."/>
            <person name="Xu Z."/>
            <person name="Li H."/>
            <person name="Huang H."/>
            <person name="Zhang F."/>
            <person name="Xu H."/>
            <person name="Li N."/>
            <person name="Zhao C."/>
            <person name="Li S."/>
            <person name="Dong L."/>
            <person name="Huang Y."/>
            <person name="Li L."/>
            <person name="Xi Y."/>
            <person name="Qi Q."/>
            <person name="Li W."/>
            <person name="Zhang B."/>
            <person name="Hu W."/>
            <person name="Zhang Y."/>
            <person name="Tian X."/>
            <person name="Jiao Y."/>
            <person name="Liang X."/>
            <person name="Jin J."/>
            <person name="Gao L."/>
            <person name="Zheng W."/>
            <person name="Hao B."/>
            <person name="Liu S."/>
            <person name="Wang W."/>
            <person name="Yuan L."/>
            <person name="Cao M."/>
            <person name="McDermott J."/>
            <person name="Samudrala R."/>
            <person name="Wang J."/>
            <person name="Wong G.K."/>
            <person name="Yang H."/>
        </authorList>
    </citation>
    <scope>NUCLEOTIDE SEQUENCE [LARGE SCALE GENOMIC DNA]</scope>
</reference>
<feature type="signal peptide" evidence="2">
    <location>
        <begin position="1"/>
        <end position="23"/>
    </location>
</feature>
<sequence length="188" mass="19275">MAKQLALVLLVAVVAAAATSVAAATKLTLHNLCPYPVWPLVTPNTGFPSISGNTARLDGGGRGLVSYDFPASFWAGRVVARTGCGGGGRTGAANAGAGSARRWVRGRPERPGARGRSASSAPAAPSWRAGARRTTSRPPVPADEDDGERRRARAAALLAPGELKVVFCQPSMVAAAVPELIRTVVANI</sequence>
<proteinExistence type="predicted"/>
<feature type="compositionally biased region" description="Low complexity" evidence="1">
    <location>
        <begin position="114"/>
        <end position="129"/>
    </location>
</feature>
<evidence type="ECO:0000256" key="2">
    <source>
        <dbReference type="SAM" id="SignalP"/>
    </source>
</evidence>
<dbReference type="Gene3D" id="2.60.110.10">
    <property type="entry name" value="Thaumatin"/>
    <property type="match status" value="1"/>
</dbReference>
<feature type="chain" id="PRO_5002650428" evidence="2">
    <location>
        <begin position="24"/>
        <end position="188"/>
    </location>
</feature>
<evidence type="ECO:0000313" key="3">
    <source>
        <dbReference type="EMBL" id="EAZ20921.1"/>
    </source>
</evidence>
<reference evidence="3" key="2">
    <citation type="submission" date="2008-12" db="EMBL/GenBank/DDBJ databases">
        <title>Improved gene annotation of the rice (Oryza sativa) genomes.</title>
        <authorList>
            <person name="Wang J."/>
            <person name="Li R."/>
            <person name="Fan W."/>
            <person name="Huang Q."/>
            <person name="Zhang J."/>
            <person name="Zhou Y."/>
            <person name="Hu Y."/>
            <person name="Zi S."/>
            <person name="Li J."/>
            <person name="Ni P."/>
            <person name="Zheng H."/>
            <person name="Zhang Y."/>
            <person name="Zhao M."/>
            <person name="Hao Q."/>
            <person name="McDermott J."/>
            <person name="Samudrala R."/>
            <person name="Kristiansen K."/>
            <person name="Wong G.K.-S."/>
        </authorList>
    </citation>
    <scope>NUCLEOTIDE SEQUENCE</scope>
</reference>
<keyword evidence="2" id="KW-0732">Signal</keyword>